<accession>A0A1I7W7V9</accession>
<dbReference type="AlphaFoldDB" id="A0A1I7W7V9"/>
<proteinExistence type="predicted"/>
<keyword evidence="1" id="KW-1185">Reference proteome</keyword>
<evidence type="ECO:0000313" key="1">
    <source>
        <dbReference type="Proteomes" id="UP000095283"/>
    </source>
</evidence>
<protein>
    <submittedName>
        <fullName evidence="2">30S ribosomal protein S10</fullName>
    </submittedName>
</protein>
<name>A0A1I7W7V9_HETBA</name>
<sequence>MALVKSWDGISQPELRPIMDNIETRLRVRVTAKEGNFKHRLN</sequence>
<reference evidence="2" key="1">
    <citation type="submission" date="2016-11" db="UniProtKB">
        <authorList>
            <consortium name="WormBaseParasite"/>
        </authorList>
    </citation>
    <scope>IDENTIFICATION</scope>
</reference>
<organism evidence="1 2">
    <name type="scientific">Heterorhabditis bacteriophora</name>
    <name type="common">Entomopathogenic nematode worm</name>
    <dbReference type="NCBI Taxonomy" id="37862"/>
    <lineage>
        <taxon>Eukaryota</taxon>
        <taxon>Metazoa</taxon>
        <taxon>Ecdysozoa</taxon>
        <taxon>Nematoda</taxon>
        <taxon>Chromadorea</taxon>
        <taxon>Rhabditida</taxon>
        <taxon>Rhabditina</taxon>
        <taxon>Rhabditomorpha</taxon>
        <taxon>Strongyloidea</taxon>
        <taxon>Heterorhabditidae</taxon>
        <taxon>Heterorhabditis</taxon>
    </lineage>
</organism>
<dbReference type="WBParaSite" id="Hba_00704">
    <property type="protein sequence ID" value="Hba_00704"/>
    <property type="gene ID" value="Hba_00704"/>
</dbReference>
<dbReference type="Proteomes" id="UP000095283">
    <property type="component" value="Unplaced"/>
</dbReference>
<evidence type="ECO:0000313" key="2">
    <source>
        <dbReference type="WBParaSite" id="Hba_00704"/>
    </source>
</evidence>